<gene>
    <name evidence="5" type="ORF">Poly59_04170</name>
</gene>
<dbReference type="RefSeq" id="WP_146532401.1">
    <property type="nucleotide sequence ID" value="NZ_SJPX01000001.1"/>
</dbReference>
<comment type="similarity">
    <text evidence="2">Belongs to the FlgN family.</text>
</comment>
<comment type="caution">
    <text evidence="5">The sequence shown here is derived from an EMBL/GenBank/DDBJ whole genome shotgun (WGS) entry which is preliminary data.</text>
</comment>
<dbReference type="Proteomes" id="UP000317977">
    <property type="component" value="Unassembled WGS sequence"/>
</dbReference>
<dbReference type="SUPFAM" id="SSF140566">
    <property type="entry name" value="FlgN-like"/>
    <property type="match status" value="1"/>
</dbReference>
<evidence type="ECO:0000256" key="4">
    <source>
        <dbReference type="SAM" id="MobiDB-lite"/>
    </source>
</evidence>
<evidence type="ECO:0000256" key="2">
    <source>
        <dbReference type="ARBA" id="ARBA00007703"/>
    </source>
</evidence>
<evidence type="ECO:0000313" key="6">
    <source>
        <dbReference type="Proteomes" id="UP000317977"/>
    </source>
</evidence>
<accession>A0A5C6FAF4</accession>
<dbReference type="EMBL" id="SJPX01000001">
    <property type="protein sequence ID" value="TWU57510.1"/>
    <property type="molecule type" value="Genomic_DNA"/>
</dbReference>
<protein>
    <submittedName>
        <fullName evidence="5">FlgN protein</fullName>
    </submittedName>
</protein>
<keyword evidence="3" id="KW-1005">Bacterial flagellum biogenesis</keyword>
<evidence type="ECO:0000256" key="1">
    <source>
        <dbReference type="ARBA" id="ARBA00002397"/>
    </source>
</evidence>
<keyword evidence="6" id="KW-1185">Reference proteome</keyword>
<dbReference type="AlphaFoldDB" id="A0A5C6FAF4"/>
<reference evidence="5 6" key="1">
    <citation type="submission" date="2019-02" db="EMBL/GenBank/DDBJ databases">
        <title>Deep-cultivation of Planctomycetes and their phenomic and genomic characterization uncovers novel biology.</title>
        <authorList>
            <person name="Wiegand S."/>
            <person name="Jogler M."/>
            <person name="Boedeker C."/>
            <person name="Pinto D."/>
            <person name="Vollmers J."/>
            <person name="Rivas-Marin E."/>
            <person name="Kohn T."/>
            <person name="Peeters S.H."/>
            <person name="Heuer A."/>
            <person name="Rast P."/>
            <person name="Oberbeckmann S."/>
            <person name="Bunk B."/>
            <person name="Jeske O."/>
            <person name="Meyerdierks A."/>
            <person name="Storesund J.E."/>
            <person name="Kallscheuer N."/>
            <person name="Luecker S."/>
            <person name="Lage O.M."/>
            <person name="Pohl T."/>
            <person name="Merkel B.J."/>
            <person name="Hornburger P."/>
            <person name="Mueller R.-W."/>
            <person name="Bruemmer F."/>
            <person name="Labrenz M."/>
            <person name="Spormann A.M."/>
            <person name="Op Den Camp H."/>
            <person name="Overmann J."/>
            <person name="Amann R."/>
            <person name="Jetten M.S.M."/>
            <person name="Mascher T."/>
            <person name="Medema M.H."/>
            <person name="Devos D.P."/>
            <person name="Kaster A.-K."/>
            <person name="Ovreas L."/>
            <person name="Rohde M."/>
            <person name="Galperin M.Y."/>
            <person name="Jogler C."/>
        </authorList>
    </citation>
    <scope>NUCLEOTIDE SEQUENCE [LARGE SCALE GENOMIC DNA]</scope>
    <source>
        <strain evidence="5 6">Poly59</strain>
    </source>
</reference>
<dbReference type="InterPro" id="IPR036679">
    <property type="entry name" value="FlgN-like_sf"/>
</dbReference>
<sequence length="149" mass="16743">MNADELTAIIDRRFETLSHLLELSLRQVQAIDESRMSDLMRILSDKQPPINELIQIGKQLASAVGEDPANRQWASDEDRRRCRERQSQCELMHDELLAIEADCEGRLTASRASAQEKLQRFDNGRVAANSYAQAQTTRPSGGSLDLSSD</sequence>
<evidence type="ECO:0000256" key="3">
    <source>
        <dbReference type="ARBA" id="ARBA00022795"/>
    </source>
</evidence>
<dbReference type="Pfam" id="PF05130">
    <property type="entry name" value="FlgN"/>
    <property type="match status" value="1"/>
</dbReference>
<proteinExistence type="inferred from homology"/>
<comment type="function">
    <text evidence="1">Required for the efficient initiation of filament assembly.</text>
</comment>
<evidence type="ECO:0000313" key="5">
    <source>
        <dbReference type="EMBL" id="TWU57510.1"/>
    </source>
</evidence>
<dbReference type="GO" id="GO:0044780">
    <property type="term" value="P:bacterial-type flagellum assembly"/>
    <property type="evidence" value="ECO:0007669"/>
    <property type="project" value="InterPro"/>
</dbReference>
<feature type="region of interest" description="Disordered" evidence="4">
    <location>
        <begin position="129"/>
        <end position="149"/>
    </location>
</feature>
<name>A0A5C6FAF4_9BACT</name>
<organism evidence="5 6">
    <name type="scientific">Rubripirellula reticaptiva</name>
    <dbReference type="NCBI Taxonomy" id="2528013"/>
    <lineage>
        <taxon>Bacteria</taxon>
        <taxon>Pseudomonadati</taxon>
        <taxon>Planctomycetota</taxon>
        <taxon>Planctomycetia</taxon>
        <taxon>Pirellulales</taxon>
        <taxon>Pirellulaceae</taxon>
        <taxon>Rubripirellula</taxon>
    </lineage>
</organism>
<feature type="compositionally biased region" description="Polar residues" evidence="4">
    <location>
        <begin position="130"/>
        <end position="149"/>
    </location>
</feature>
<dbReference type="InterPro" id="IPR007809">
    <property type="entry name" value="FlgN-like"/>
</dbReference>
<dbReference type="OrthoDB" id="288176at2"/>